<dbReference type="InterPro" id="IPR008920">
    <property type="entry name" value="TF_FadR/GntR_C"/>
</dbReference>
<organism evidence="5 6">
    <name type="scientific">Arthrobacter cheniae</name>
    <dbReference type="NCBI Taxonomy" id="1258888"/>
    <lineage>
        <taxon>Bacteria</taxon>
        <taxon>Bacillati</taxon>
        <taxon>Actinomycetota</taxon>
        <taxon>Actinomycetes</taxon>
        <taxon>Micrococcales</taxon>
        <taxon>Micrococcaceae</taxon>
        <taxon>Arthrobacter</taxon>
    </lineage>
</organism>
<dbReference type="PANTHER" id="PTHR43537">
    <property type="entry name" value="TRANSCRIPTIONAL REGULATOR, GNTR FAMILY"/>
    <property type="match status" value="1"/>
</dbReference>
<comment type="caution">
    <text evidence="5">The sequence shown here is derived from an EMBL/GenBank/DDBJ whole genome shotgun (WGS) entry which is preliminary data.</text>
</comment>
<evidence type="ECO:0000313" key="5">
    <source>
        <dbReference type="EMBL" id="RJT75754.1"/>
    </source>
</evidence>
<dbReference type="Pfam" id="PF00392">
    <property type="entry name" value="GntR"/>
    <property type="match status" value="1"/>
</dbReference>
<reference evidence="5 6" key="1">
    <citation type="submission" date="2018-09" db="EMBL/GenBank/DDBJ databases">
        <title>Novel species of Arthrobacter.</title>
        <authorList>
            <person name="Liu Q."/>
            <person name="Xin Y.-H."/>
        </authorList>
    </citation>
    <scope>NUCLEOTIDE SEQUENCE [LARGE SCALE GENOMIC DNA]</scope>
    <source>
        <strain evidence="5 6">Hz2</strain>
    </source>
</reference>
<dbReference type="SMART" id="SM00345">
    <property type="entry name" value="HTH_GNTR"/>
    <property type="match status" value="1"/>
</dbReference>
<dbReference type="InterPro" id="IPR011711">
    <property type="entry name" value="GntR_C"/>
</dbReference>
<dbReference type="SUPFAM" id="SSF46785">
    <property type="entry name" value="Winged helix' DNA-binding domain"/>
    <property type="match status" value="1"/>
</dbReference>
<evidence type="ECO:0000256" key="3">
    <source>
        <dbReference type="ARBA" id="ARBA00023163"/>
    </source>
</evidence>
<keyword evidence="6" id="KW-1185">Reference proteome</keyword>
<dbReference type="Pfam" id="PF07729">
    <property type="entry name" value="FCD"/>
    <property type="match status" value="1"/>
</dbReference>
<dbReference type="SMART" id="SM00895">
    <property type="entry name" value="FCD"/>
    <property type="match status" value="1"/>
</dbReference>
<accession>A0A3A5M2S9</accession>
<evidence type="ECO:0000313" key="6">
    <source>
        <dbReference type="Proteomes" id="UP000272560"/>
    </source>
</evidence>
<keyword evidence="3" id="KW-0804">Transcription</keyword>
<dbReference type="EMBL" id="QZVT01000014">
    <property type="protein sequence ID" value="RJT75754.1"/>
    <property type="molecule type" value="Genomic_DNA"/>
</dbReference>
<dbReference type="CDD" id="cd07377">
    <property type="entry name" value="WHTH_GntR"/>
    <property type="match status" value="1"/>
</dbReference>
<dbReference type="PANTHER" id="PTHR43537:SF45">
    <property type="entry name" value="GNTR FAMILY REGULATORY PROTEIN"/>
    <property type="match status" value="1"/>
</dbReference>
<protein>
    <submittedName>
        <fullName evidence="5">GntR family transcriptional regulator</fullName>
    </submittedName>
</protein>
<dbReference type="GO" id="GO:0003700">
    <property type="term" value="F:DNA-binding transcription factor activity"/>
    <property type="evidence" value="ECO:0007669"/>
    <property type="project" value="InterPro"/>
</dbReference>
<dbReference type="AlphaFoldDB" id="A0A3A5M2S9"/>
<dbReference type="Gene3D" id="1.20.120.530">
    <property type="entry name" value="GntR ligand-binding domain-like"/>
    <property type="match status" value="1"/>
</dbReference>
<proteinExistence type="predicted"/>
<keyword evidence="2" id="KW-0238">DNA-binding</keyword>
<dbReference type="Proteomes" id="UP000272560">
    <property type="component" value="Unassembled WGS sequence"/>
</dbReference>
<dbReference type="InterPro" id="IPR036388">
    <property type="entry name" value="WH-like_DNA-bd_sf"/>
</dbReference>
<evidence type="ECO:0000256" key="1">
    <source>
        <dbReference type="ARBA" id="ARBA00023015"/>
    </source>
</evidence>
<dbReference type="RefSeq" id="WP_120150404.1">
    <property type="nucleotide sequence ID" value="NZ_QZVT01000014.1"/>
</dbReference>
<dbReference type="PROSITE" id="PS50949">
    <property type="entry name" value="HTH_GNTR"/>
    <property type="match status" value="1"/>
</dbReference>
<dbReference type="InterPro" id="IPR000524">
    <property type="entry name" value="Tscrpt_reg_HTH_GntR"/>
</dbReference>
<dbReference type="Gene3D" id="1.10.10.10">
    <property type="entry name" value="Winged helix-like DNA-binding domain superfamily/Winged helix DNA-binding domain"/>
    <property type="match status" value="1"/>
</dbReference>
<dbReference type="OrthoDB" id="3289286at2"/>
<gene>
    <name evidence="5" type="ORF">D6T63_17330</name>
</gene>
<sequence length="237" mass="26352">MTDSSLDLEPRARPSVDVYAALRAKILDLQLPPDEKVNIDALAREFGVSQTPVREALSQLEGDNLIIKTPGKGYRTTPLLDMAELRELFEFRLMVEPWGARVAAVNRLSNPARALQQSLSTFECGTETAPSVRHLLVAHDTQFHDSILSASSNQFALHAYRATHCHLHLFRLHPADYRGKQTVEEHRNIVDAIGACDPDAAEAAMHAHLIGAYHRFAEAFSQDIGRGLRVPPTARLY</sequence>
<evidence type="ECO:0000259" key="4">
    <source>
        <dbReference type="PROSITE" id="PS50949"/>
    </source>
</evidence>
<dbReference type="GO" id="GO:0003677">
    <property type="term" value="F:DNA binding"/>
    <property type="evidence" value="ECO:0007669"/>
    <property type="project" value="UniProtKB-KW"/>
</dbReference>
<feature type="domain" description="HTH gntR-type" evidence="4">
    <location>
        <begin position="12"/>
        <end position="79"/>
    </location>
</feature>
<evidence type="ECO:0000256" key="2">
    <source>
        <dbReference type="ARBA" id="ARBA00023125"/>
    </source>
</evidence>
<keyword evidence="1" id="KW-0805">Transcription regulation</keyword>
<dbReference type="SUPFAM" id="SSF48008">
    <property type="entry name" value="GntR ligand-binding domain-like"/>
    <property type="match status" value="1"/>
</dbReference>
<name>A0A3A5M2S9_9MICC</name>
<dbReference type="InterPro" id="IPR036390">
    <property type="entry name" value="WH_DNA-bd_sf"/>
</dbReference>